<sequence length="342" mass="38642">MFLLCNQPSFVSNMKILIILASAILAATALSIDQQWNQFKITHKKSYETPEEEQLRYKIYQDNVEKINRHNSRYEAGLESYTMAANKFADLTKQEFHDLISSSRPGSFQDFEFEKHVPDESIPLPDEIDWRIKDKAVLPVRNQVKCSAGWAFSVAGALEGQNAIKNNVRTPISEQQLIDCDQSNQGCKNGSTVANAWQYAVKNGLASEYDYPYRSYETTCQAQNNPIVKPKKIVTLGKTEDDLHQAVGTVGPISAGIYFGELQFYSSGVFLDPIACPSDESTLDHDVLVVGYGSQTEIWNLKKYYWIIKNSWGQDWGEGGYFRLARNQNQCGIALRCSYPVL</sequence>
<evidence type="ECO:0000256" key="3">
    <source>
        <dbReference type="SAM" id="SignalP"/>
    </source>
</evidence>
<dbReference type="PANTHER" id="PTHR12411">
    <property type="entry name" value="CYSTEINE PROTEASE FAMILY C1-RELATED"/>
    <property type="match status" value="1"/>
</dbReference>
<feature type="chain" id="PRO_5040271963" evidence="3">
    <location>
        <begin position="30"/>
        <end position="342"/>
    </location>
</feature>
<dbReference type="PRINTS" id="PR00705">
    <property type="entry name" value="PAPAIN"/>
</dbReference>
<dbReference type="PROSITE" id="PS00640">
    <property type="entry name" value="THIOL_PROTEASE_ASN"/>
    <property type="match status" value="1"/>
</dbReference>
<dbReference type="AlphaFoldDB" id="A0A9N9TM06"/>
<dbReference type="InterPro" id="IPR013128">
    <property type="entry name" value="Peptidase_C1A"/>
</dbReference>
<dbReference type="CDD" id="cd02248">
    <property type="entry name" value="Peptidase_C1A"/>
    <property type="match status" value="1"/>
</dbReference>
<dbReference type="OrthoDB" id="190265at2759"/>
<feature type="domain" description="Cathepsin propeptide inhibitor" evidence="5">
    <location>
        <begin position="36"/>
        <end position="96"/>
    </location>
</feature>
<organism evidence="6 7">
    <name type="scientific">Phyllotreta striolata</name>
    <name type="common">Striped flea beetle</name>
    <name type="synonym">Crioceris striolata</name>
    <dbReference type="NCBI Taxonomy" id="444603"/>
    <lineage>
        <taxon>Eukaryota</taxon>
        <taxon>Metazoa</taxon>
        <taxon>Ecdysozoa</taxon>
        <taxon>Arthropoda</taxon>
        <taxon>Hexapoda</taxon>
        <taxon>Insecta</taxon>
        <taxon>Pterygota</taxon>
        <taxon>Neoptera</taxon>
        <taxon>Endopterygota</taxon>
        <taxon>Coleoptera</taxon>
        <taxon>Polyphaga</taxon>
        <taxon>Cucujiformia</taxon>
        <taxon>Chrysomeloidea</taxon>
        <taxon>Chrysomelidae</taxon>
        <taxon>Galerucinae</taxon>
        <taxon>Alticini</taxon>
        <taxon>Phyllotreta</taxon>
    </lineage>
</organism>
<accession>A0A9N9TM06</accession>
<dbReference type="SUPFAM" id="SSF54001">
    <property type="entry name" value="Cysteine proteinases"/>
    <property type="match status" value="1"/>
</dbReference>
<keyword evidence="3" id="KW-0732">Signal</keyword>
<dbReference type="SMART" id="SM00848">
    <property type="entry name" value="Inhibitor_I29"/>
    <property type="match status" value="1"/>
</dbReference>
<dbReference type="InterPro" id="IPR000668">
    <property type="entry name" value="Peptidase_C1A_C"/>
</dbReference>
<feature type="domain" description="Peptidase C1A papain C-terminal" evidence="4">
    <location>
        <begin position="124"/>
        <end position="341"/>
    </location>
</feature>
<dbReference type="InterPro" id="IPR013201">
    <property type="entry name" value="Prot_inhib_I29"/>
</dbReference>
<dbReference type="InterPro" id="IPR025661">
    <property type="entry name" value="Pept_asp_AS"/>
</dbReference>
<evidence type="ECO:0000259" key="4">
    <source>
        <dbReference type="SMART" id="SM00645"/>
    </source>
</evidence>
<evidence type="ECO:0000313" key="7">
    <source>
        <dbReference type="Proteomes" id="UP001153712"/>
    </source>
</evidence>
<comment type="similarity">
    <text evidence="1">Belongs to the peptidase C1 family.</text>
</comment>
<dbReference type="Gene3D" id="3.90.70.10">
    <property type="entry name" value="Cysteine proteinases"/>
    <property type="match status" value="1"/>
</dbReference>
<dbReference type="GO" id="GO:0008234">
    <property type="term" value="F:cysteine-type peptidase activity"/>
    <property type="evidence" value="ECO:0007669"/>
    <property type="project" value="InterPro"/>
</dbReference>
<evidence type="ECO:0000313" key="6">
    <source>
        <dbReference type="EMBL" id="CAG9860739.1"/>
    </source>
</evidence>
<dbReference type="EMBL" id="OU900096">
    <property type="protein sequence ID" value="CAG9860739.1"/>
    <property type="molecule type" value="Genomic_DNA"/>
</dbReference>
<proteinExistence type="inferred from homology"/>
<keyword evidence="2" id="KW-1015">Disulfide bond</keyword>
<dbReference type="SMART" id="SM00645">
    <property type="entry name" value="Pept_C1"/>
    <property type="match status" value="1"/>
</dbReference>
<reference evidence="6" key="1">
    <citation type="submission" date="2022-01" db="EMBL/GenBank/DDBJ databases">
        <authorList>
            <person name="King R."/>
        </authorList>
    </citation>
    <scope>NUCLEOTIDE SEQUENCE</scope>
</reference>
<evidence type="ECO:0000259" key="5">
    <source>
        <dbReference type="SMART" id="SM00848"/>
    </source>
</evidence>
<evidence type="ECO:0000256" key="1">
    <source>
        <dbReference type="ARBA" id="ARBA00008455"/>
    </source>
</evidence>
<gene>
    <name evidence="6" type="ORF">PHYEVI_LOCUS7088</name>
</gene>
<feature type="signal peptide" evidence="3">
    <location>
        <begin position="1"/>
        <end position="29"/>
    </location>
</feature>
<dbReference type="GO" id="GO:0006508">
    <property type="term" value="P:proteolysis"/>
    <property type="evidence" value="ECO:0007669"/>
    <property type="project" value="InterPro"/>
</dbReference>
<dbReference type="Proteomes" id="UP001153712">
    <property type="component" value="Chromosome 3"/>
</dbReference>
<dbReference type="Pfam" id="PF08246">
    <property type="entry name" value="Inhibitor_I29"/>
    <property type="match status" value="1"/>
</dbReference>
<keyword evidence="7" id="KW-1185">Reference proteome</keyword>
<evidence type="ECO:0000256" key="2">
    <source>
        <dbReference type="ARBA" id="ARBA00023157"/>
    </source>
</evidence>
<protein>
    <submittedName>
        <fullName evidence="6">Uncharacterized protein</fullName>
    </submittedName>
</protein>
<dbReference type="InterPro" id="IPR039417">
    <property type="entry name" value="Peptidase_C1A_papain-like"/>
</dbReference>
<dbReference type="Pfam" id="PF00112">
    <property type="entry name" value="Peptidase_C1"/>
    <property type="match status" value="1"/>
</dbReference>
<dbReference type="FunFam" id="3.90.70.10:FF:000332">
    <property type="entry name" value="Cathepsin L1"/>
    <property type="match status" value="1"/>
</dbReference>
<dbReference type="InterPro" id="IPR038765">
    <property type="entry name" value="Papain-like_cys_pep_sf"/>
</dbReference>
<name>A0A9N9TM06_PHYSR</name>